<accession>A0A422LVB5</accession>
<dbReference type="InterPro" id="IPR052344">
    <property type="entry name" value="Transposase-related"/>
</dbReference>
<evidence type="ECO:0000313" key="9">
    <source>
        <dbReference type="Proteomes" id="UP000234512"/>
    </source>
</evidence>
<dbReference type="Pfam" id="PF13007">
    <property type="entry name" value="LZ_Tnp_IS66"/>
    <property type="match status" value="1"/>
</dbReference>
<dbReference type="KEGG" id="lcs:LCBD_0910"/>
<evidence type="ECO:0000313" key="7">
    <source>
        <dbReference type="EMBL" id="RND80462.1"/>
    </source>
</evidence>
<feature type="domain" description="Transposase IS66 zinc-finger binding" evidence="3">
    <location>
        <begin position="100"/>
        <end position="144"/>
    </location>
</feature>
<dbReference type="Proteomes" id="UP000285532">
    <property type="component" value="Unassembled WGS sequence"/>
</dbReference>
<evidence type="ECO:0000313" key="11">
    <source>
        <dbReference type="Proteomes" id="UP000284716"/>
    </source>
</evidence>
<dbReference type="OMA" id="HADMNMA"/>
<evidence type="ECO:0000313" key="6">
    <source>
        <dbReference type="EMBL" id="RND77724.1"/>
    </source>
</evidence>
<feature type="domain" description="Transposase IS66 central" evidence="2">
    <location>
        <begin position="166"/>
        <end position="442"/>
    </location>
</feature>
<dbReference type="InterPro" id="IPR024463">
    <property type="entry name" value="Transposase_TnpC_homeodom"/>
</dbReference>
<name>A0A422LVB5_LACPA</name>
<organism evidence="7 12">
    <name type="scientific">Lacticaseibacillus paracasei</name>
    <name type="common">Lactobacillus paracasei</name>
    <dbReference type="NCBI Taxonomy" id="1597"/>
    <lineage>
        <taxon>Bacteria</taxon>
        <taxon>Bacillati</taxon>
        <taxon>Bacillota</taxon>
        <taxon>Bacilli</taxon>
        <taxon>Lactobacillales</taxon>
        <taxon>Lactobacillaceae</taxon>
        <taxon>Lacticaseibacillus</taxon>
    </lineage>
</organism>
<feature type="region of interest" description="Disordered" evidence="1">
    <location>
        <begin position="55"/>
        <end position="83"/>
    </location>
</feature>
<evidence type="ECO:0000259" key="4">
    <source>
        <dbReference type="Pfam" id="PF13007"/>
    </source>
</evidence>
<dbReference type="KEGG" id="lce:LC2W_0408"/>
<feature type="compositionally biased region" description="Basic residues" evidence="1">
    <location>
        <begin position="71"/>
        <end position="80"/>
    </location>
</feature>
<evidence type="ECO:0000259" key="3">
    <source>
        <dbReference type="Pfam" id="PF13005"/>
    </source>
</evidence>
<protein>
    <submittedName>
        <fullName evidence="5 7">Transposase</fullName>
    </submittedName>
</protein>
<dbReference type="KEGG" id="lcs:LCBD_0413"/>
<feature type="domain" description="Transposase TnpC homeodomain" evidence="4">
    <location>
        <begin position="22"/>
        <end position="81"/>
    </location>
</feature>
<comment type="caution">
    <text evidence="7">The sequence shown here is derived from an EMBL/GenBank/DDBJ whole genome shotgun (WGS) entry which is preliminary data.</text>
</comment>
<evidence type="ECO:0000313" key="8">
    <source>
        <dbReference type="EMBL" id="RNE24799.1"/>
    </source>
</evidence>
<dbReference type="RefSeq" id="WP_011674296.1">
    <property type="nucleotide sequence ID" value="NC_010999.1"/>
</dbReference>
<evidence type="ECO:0000313" key="10">
    <source>
        <dbReference type="Proteomes" id="UP000284123"/>
    </source>
</evidence>
<evidence type="ECO:0000256" key="1">
    <source>
        <dbReference type="SAM" id="MobiDB-lite"/>
    </source>
</evidence>
<reference evidence="5 9" key="2">
    <citation type="journal article" date="2018" name="Genome Announc.">
        <title>Draft Genome Sequence of Lactobacillus paracasei DUP 13076, Which Exhibits Potent Antipathogenic Effects against Salmonella enterica Serovars Enteritidis, Typhimurium, and Heidelberg.</title>
        <authorList>
            <person name="Muyyarikkandy M.S."/>
            <person name="Alqahtani F.H."/>
            <person name="Mandoiu I."/>
            <person name="Amalaradjou M.A."/>
        </authorList>
    </citation>
    <scope>NUCLEOTIDE SEQUENCE [LARGE SCALE GENOMIC DNA]</scope>
    <source>
        <strain evidence="5 9">DUP 13076</strain>
    </source>
</reference>
<dbReference type="PANTHER" id="PTHR33678">
    <property type="entry name" value="BLL1576 PROTEIN"/>
    <property type="match status" value="1"/>
</dbReference>
<dbReference type="EMBL" id="LKFS01000123">
    <property type="protein sequence ID" value="RND77724.1"/>
    <property type="molecule type" value="Genomic_DNA"/>
</dbReference>
<evidence type="ECO:0000313" key="5">
    <source>
        <dbReference type="EMBL" id="PLC44872.1"/>
    </source>
</evidence>
<dbReference type="Pfam" id="PF03050">
    <property type="entry name" value="DDE_Tnp_IS66"/>
    <property type="match status" value="1"/>
</dbReference>
<dbReference type="Pfam" id="PF13005">
    <property type="entry name" value="zf-IS66"/>
    <property type="match status" value="1"/>
</dbReference>
<evidence type="ECO:0000259" key="2">
    <source>
        <dbReference type="Pfam" id="PF03050"/>
    </source>
</evidence>
<evidence type="ECO:0000313" key="12">
    <source>
        <dbReference type="Proteomes" id="UP000285532"/>
    </source>
</evidence>
<dbReference type="InterPro" id="IPR024474">
    <property type="entry name" value="Znf_dom_IS66"/>
</dbReference>
<dbReference type="Proteomes" id="UP000234512">
    <property type="component" value="Unassembled WGS sequence"/>
</dbReference>
<gene>
    <name evidence="5" type="ORF">C0Q90_15880</name>
    <name evidence="6" type="ORF">FAM18157_02894</name>
    <name evidence="7" type="ORF">FAM18172_03068</name>
    <name evidence="8" type="ORF">FAM6012_03104</name>
</gene>
<dbReference type="Proteomes" id="UP000284716">
    <property type="component" value="Unassembled WGS sequence"/>
</dbReference>
<dbReference type="EMBL" id="LKFU01000148">
    <property type="protein sequence ID" value="RND80462.1"/>
    <property type="molecule type" value="Genomic_DNA"/>
</dbReference>
<dbReference type="EMBL" id="PKQJ01000055">
    <property type="protein sequence ID" value="PLC44872.1"/>
    <property type="molecule type" value="Genomic_DNA"/>
</dbReference>
<dbReference type="InterPro" id="IPR004291">
    <property type="entry name" value="Transposase_IS66_central"/>
</dbReference>
<dbReference type="NCBIfam" id="NF033517">
    <property type="entry name" value="transpos_IS66"/>
    <property type="match status" value="1"/>
</dbReference>
<dbReference type="EMBL" id="LKGI01000165">
    <property type="protein sequence ID" value="RNE24799.1"/>
    <property type="molecule type" value="Genomic_DNA"/>
</dbReference>
<dbReference type="AlphaFoldDB" id="A0A422LVB5"/>
<proteinExistence type="predicted"/>
<reference evidence="10 11" key="1">
    <citation type="journal article" date="2018" name="Front. Microbiol.">
        <title>Conversion of Methionine to Cysteine in Lactobacillus paracasei Depends on the Highly Mobile cysK-ctl-cysE Gene Cluster.</title>
        <authorList>
            <person name="Wuthrich D."/>
            <person name="Irmler S."/>
            <person name="Berthoud H."/>
            <person name="Guggenbuhl B."/>
            <person name="Eugster E."/>
            <person name="Bruggmann R."/>
        </authorList>
    </citation>
    <scope>NUCLEOTIDE SEQUENCE [LARGE SCALE GENOMIC DNA]</scope>
    <source>
        <strain evidence="6 11">FAM18157</strain>
        <strain evidence="7 12">FAM18172</strain>
        <strain evidence="8 10">FAM6012</strain>
    </source>
</reference>
<dbReference type="KEGG" id="lce:LC2W_0913"/>
<sequence>MSAEAVVTTEQFEYLKQENALLREQVEFLMRRLYGTKRESLTDGQVDLFDQTKTFVAPTVPEPEEQDDKPAKRKKQKGRKAAQLAPFPEVAVHHELTGAERQCPHCAAEMREIGATATSREPVRIPEHVEVHVHYQHAYECRQCSNQLDHSVIKKAIVPKPFIPNSFASPSILTQTMIEKYRKKVPAYRQIKDWGDLGLELTRQQITNWHIRACDYGLGNLYELMHQTLLKQTVVHADETSYRVLESEKVNTYFWVFASGRAEDEQIILYEHADSRATEVPKNFLNGYTHYLQTDGYQVYDKLDQVTRVACLSHIRRKFFEAMGKQGNTQSGAKKGVTYCDRMFKMERPWRLLTPDQRYQKRQSQLKSTMSDFFTWCESVHALPQSKFGRAIDYALSQREAMENVLLDGRLELSNNRVERAVKELVIGRKNWLFSTSFKGARSSGIILSVMRSAEANGLDCRKYLEYLFTELPNLSVPGDSKALQDYLPWSSQVRAICAR</sequence>
<dbReference type="Proteomes" id="UP000284123">
    <property type="component" value="Unassembled WGS sequence"/>
</dbReference>